<dbReference type="SMART" id="SM00530">
    <property type="entry name" value="HTH_XRE"/>
    <property type="match status" value="1"/>
</dbReference>
<dbReference type="Pfam" id="PF19054">
    <property type="entry name" value="DUF5753"/>
    <property type="match status" value="1"/>
</dbReference>
<proteinExistence type="predicted"/>
<sequence length="285" mass="32309">MPNRRGPTLRSRSLGKQLRELRESANLTLQEVASYMQRDPSSISRMETGVHPARIPDVLAYVTLCGESRPDRREQLVQLAQDAWQTGLWDRYGEDDLKALMDLTWLEARASEIRAFEAIVLPGLLQSPAYAAAVIRASDATRQQADIDRWVNVRLRRQEILDEPRQPRLHAVLDESVLHRVVGGKHVMREQLLHLVETARRPNVTISVLPWGTGAHASPEGCFNVLFMDEPYTDVGYMETPTGPVFVERDEVEKLIDRHDRLSRAALGDEESIALTLQIAEEMDT</sequence>
<reference evidence="2 3" key="1">
    <citation type="submission" date="2024-10" db="EMBL/GenBank/DDBJ databases">
        <title>The Natural Products Discovery Center: Release of the First 8490 Sequenced Strains for Exploring Actinobacteria Biosynthetic Diversity.</title>
        <authorList>
            <person name="Kalkreuter E."/>
            <person name="Kautsar S.A."/>
            <person name="Yang D."/>
            <person name="Bader C.D."/>
            <person name="Teijaro C.N."/>
            <person name="Fluegel L."/>
            <person name="Davis C.M."/>
            <person name="Simpson J.R."/>
            <person name="Lauterbach L."/>
            <person name="Steele A.D."/>
            <person name="Gui C."/>
            <person name="Meng S."/>
            <person name="Li G."/>
            <person name="Viehrig K."/>
            <person name="Ye F."/>
            <person name="Su P."/>
            <person name="Kiefer A.F."/>
            <person name="Nichols A."/>
            <person name="Cepeda A.J."/>
            <person name="Yan W."/>
            <person name="Fan B."/>
            <person name="Jiang Y."/>
            <person name="Adhikari A."/>
            <person name="Zheng C.-J."/>
            <person name="Schuster L."/>
            <person name="Cowan T.M."/>
            <person name="Smanski M.J."/>
            <person name="Chevrette M.G."/>
            <person name="De Carvalho L.P.S."/>
            <person name="Shen B."/>
        </authorList>
    </citation>
    <scope>NUCLEOTIDE SEQUENCE [LARGE SCALE GENOMIC DNA]</scope>
    <source>
        <strain evidence="2 3">NPDC000087</strain>
    </source>
</reference>
<dbReference type="SUPFAM" id="SSF47413">
    <property type="entry name" value="lambda repressor-like DNA-binding domains"/>
    <property type="match status" value="1"/>
</dbReference>
<dbReference type="Gene3D" id="1.10.260.40">
    <property type="entry name" value="lambda repressor-like DNA-binding domains"/>
    <property type="match status" value="1"/>
</dbReference>
<accession>A0ABW6W6U7</accession>
<dbReference type="RefSeq" id="WP_020511202.1">
    <property type="nucleotide sequence ID" value="NZ_JBIAZU010000001.1"/>
</dbReference>
<keyword evidence="3" id="KW-1185">Reference proteome</keyword>
<name>A0ABW6W6U7_9ACTN</name>
<dbReference type="Pfam" id="PF13560">
    <property type="entry name" value="HTH_31"/>
    <property type="match status" value="1"/>
</dbReference>
<dbReference type="InterPro" id="IPR001387">
    <property type="entry name" value="Cro/C1-type_HTH"/>
</dbReference>
<protein>
    <submittedName>
        <fullName evidence="2">Helix-turn-helix domain-containing protein</fullName>
    </submittedName>
</protein>
<evidence type="ECO:0000313" key="2">
    <source>
        <dbReference type="EMBL" id="MFF5288464.1"/>
    </source>
</evidence>
<dbReference type="CDD" id="cd00093">
    <property type="entry name" value="HTH_XRE"/>
    <property type="match status" value="1"/>
</dbReference>
<dbReference type="InterPro" id="IPR043917">
    <property type="entry name" value="DUF5753"/>
</dbReference>
<dbReference type="Proteomes" id="UP001602245">
    <property type="component" value="Unassembled WGS sequence"/>
</dbReference>
<dbReference type="InterPro" id="IPR010982">
    <property type="entry name" value="Lambda_DNA-bd_dom_sf"/>
</dbReference>
<evidence type="ECO:0000259" key="1">
    <source>
        <dbReference type="PROSITE" id="PS50943"/>
    </source>
</evidence>
<dbReference type="PROSITE" id="PS50943">
    <property type="entry name" value="HTH_CROC1"/>
    <property type="match status" value="1"/>
</dbReference>
<feature type="domain" description="HTH cro/C1-type" evidence="1">
    <location>
        <begin position="18"/>
        <end position="72"/>
    </location>
</feature>
<gene>
    <name evidence="2" type="ORF">ACFY35_03440</name>
</gene>
<dbReference type="EMBL" id="JBIAZU010000001">
    <property type="protein sequence ID" value="MFF5288464.1"/>
    <property type="molecule type" value="Genomic_DNA"/>
</dbReference>
<comment type="caution">
    <text evidence="2">The sequence shown here is derived from an EMBL/GenBank/DDBJ whole genome shotgun (WGS) entry which is preliminary data.</text>
</comment>
<organism evidence="2 3">
    <name type="scientific">Paractinoplanes globisporus</name>
    <dbReference type="NCBI Taxonomy" id="113565"/>
    <lineage>
        <taxon>Bacteria</taxon>
        <taxon>Bacillati</taxon>
        <taxon>Actinomycetota</taxon>
        <taxon>Actinomycetes</taxon>
        <taxon>Micromonosporales</taxon>
        <taxon>Micromonosporaceae</taxon>
        <taxon>Paractinoplanes</taxon>
    </lineage>
</organism>
<evidence type="ECO:0000313" key="3">
    <source>
        <dbReference type="Proteomes" id="UP001602245"/>
    </source>
</evidence>